<keyword evidence="4 5" id="KW-0539">Nucleus</keyword>
<dbReference type="Pfam" id="PF00046">
    <property type="entry name" value="Homeodomain"/>
    <property type="match status" value="1"/>
</dbReference>
<keyword evidence="9" id="KW-1185">Reference proteome</keyword>
<organism evidence="8 9">
    <name type="scientific">Nematocida parisii (strain ERTm3)</name>
    <name type="common">Nematode killer fungus</name>
    <dbReference type="NCBI Taxonomy" id="935791"/>
    <lineage>
        <taxon>Eukaryota</taxon>
        <taxon>Fungi</taxon>
        <taxon>Fungi incertae sedis</taxon>
        <taxon>Microsporidia</taxon>
        <taxon>Nematocida</taxon>
    </lineage>
</organism>
<sequence>MTPNMIIRQRPVKFIDFTEEIRKSFEEKKTPKKPRVKLDLWQISTLERAFEDDSHPSQKAKTRLSVSLGITIKSVQIWFQNRRAKEKAKKDVSETESESNHESIECEVSATPKTYFHSIKKASTEEKTSTGPKPSQMPSLFDSSEFTELSMKYDASFVDDSISLSIDQTQNSVYSEYDSFLSSFSTPIICMSLDKPEKAEDTEAAQNKIAKGACHNYTQAALFNSASQRKCQLTNGHVEYEVDLERVNFFSELHHQMSNNTM</sequence>
<dbReference type="InterPro" id="IPR050453">
    <property type="entry name" value="LIM_Homeobox_TF"/>
</dbReference>
<name>I3EJ61_NEMP3</name>
<protein>
    <recommendedName>
        <fullName evidence="7">Homeobox domain-containing protein</fullName>
    </recommendedName>
</protein>
<evidence type="ECO:0000256" key="6">
    <source>
        <dbReference type="RuleBase" id="RU000682"/>
    </source>
</evidence>
<dbReference type="HOGENOM" id="CLU_1107387_0_0_1"/>
<keyword evidence="2 5" id="KW-0238">DNA-binding</keyword>
<evidence type="ECO:0000259" key="7">
    <source>
        <dbReference type="PROSITE" id="PS50071"/>
    </source>
</evidence>
<dbReference type="Proteomes" id="UP000002872">
    <property type="component" value="Unassembled WGS sequence"/>
</dbReference>
<evidence type="ECO:0000256" key="4">
    <source>
        <dbReference type="ARBA" id="ARBA00023242"/>
    </source>
</evidence>
<dbReference type="InterPro" id="IPR017970">
    <property type="entry name" value="Homeobox_CS"/>
</dbReference>
<feature type="DNA-binding region" description="Homeobox" evidence="5">
    <location>
        <begin position="31"/>
        <end position="90"/>
    </location>
</feature>
<keyword evidence="3 5" id="KW-0371">Homeobox</keyword>
<evidence type="ECO:0000313" key="8">
    <source>
        <dbReference type="EMBL" id="EIJ89258.1"/>
    </source>
</evidence>
<evidence type="ECO:0000256" key="3">
    <source>
        <dbReference type="ARBA" id="ARBA00023155"/>
    </source>
</evidence>
<proteinExistence type="predicted"/>
<dbReference type="PANTHER" id="PTHR24208">
    <property type="entry name" value="LIM/HOMEOBOX PROTEIN LHX"/>
    <property type="match status" value="1"/>
</dbReference>
<dbReference type="PROSITE" id="PS00027">
    <property type="entry name" value="HOMEOBOX_1"/>
    <property type="match status" value="1"/>
</dbReference>
<dbReference type="InterPro" id="IPR009057">
    <property type="entry name" value="Homeodomain-like_sf"/>
</dbReference>
<evidence type="ECO:0000256" key="5">
    <source>
        <dbReference type="PROSITE-ProRule" id="PRU00108"/>
    </source>
</evidence>
<comment type="subcellular location">
    <subcellularLocation>
        <location evidence="1 5 6">Nucleus</location>
    </subcellularLocation>
</comment>
<gene>
    <name evidence="8" type="ORF">NEQG_00028</name>
</gene>
<dbReference type="GO" id="GO:0000977">
    <property type="term" value="F:RNA polymerase II transcription regulatory region sequence-specific DNA binding"/>
    <property type="evidence" value="ECO:0007669"/>
    <property type="project" value="TreeGrafter"/>
</dbReference>
<dbReference type="VEuPathDB" id="MicrosporidiaDB:NEQG_00028"/>
<reference evidence="8" key="1">
    <citation type="submission" date="2011-01" db="EMBL/GenBank/DDBJ databases">
        <title>The Genome Sequence of Nematocida parisii strain ERTm3.</title>
        <authorList>
            <consortium name="The Broad Institute Genome Sequencing Platform"/>
            <consortium name="The Broad Institute Genome Sequencing Center for Infectious Disease"/>
            <person name="Cuomo C."/>
            <person name="Troemel E."/>
            <person name="Young S.K."/>
            <person name="Zeng Q."/>
            <person name="Gargeya S."/>
            <person name="Fitzgerald M."/>
            <person name="Haas B."/>
            <person name="Abouelleil A."/>
            <person name="Alvarado L."/>
            <person name="Arachchi H.M."/>
            <person name="Berlin A."/>
            <person name="Chapman S.B."/>
            <person name="Gearin G."/>
            <person name="Goldberg J."/>
            <person name="Griggs A."/>
            <person name="Gujja S."/>
            <person name="Hansen M."/>
            <person name="Heiman D."/>
            <person name="Howarth C."/>
            <person name="Larimer J."/>
            <person name="Lui A."/>
            <person name="MacDonald P.J.P."/>
            <person name="McCowen C."/>
            <person name="Montmayeur A."/>
            <person name="Murphy C."/>
            <person name="Neiman D."/>
            <person name="Pearson M."/>
            <person name="Priest M."/>
            <person name="Roberts A."/>
            <person name="Saif S."/>
            <person name="Shea T."/>
            <person name="Sisk P."/>
            <person name="Stolte C."/>
            <person name="Sykes S."/>
            <person name="Wortman J."/>
            <person name="Nusbaum C."/>
            <person name="Birren B."/>
        </authorList>
    </citation>
    <scope>NUCLEOTIDE SEQUENCE</scope>
    <source>
        <strain evidence="8">ERTm3</strain>
    </source>
</reference>
<dbReference type="OrthoDB" id="6159439at2759"/>
<dbReference type="PANTHER" id="PTHR24208:SF166">
    <property type="entry name" value="LIM HOMEOBOX TRANSCRIPTION FACTOR 1 ALPHA, ISOFORM B"/>
    <property type="match status" value="1"/>
</dbReference>
<dbReference type="Gene3D" id="1.10.10.60">
    <property type="entry name" value="Homeodomain-like"/>
    <property type="match status" value="1"/>
</dbReference>
<dbReference type="PROSITE" id="PS50071">
    <property type="entry name" value="HOMEOBOX_2"/>
    <property type="match status" value="1"/>
</dbReference>
<evidence type="ECO:0000256" key="2">
    <source>
        <dbReference type="ARBA" id="ARBA00023125"/>
    </source>
</evidence>
<dbReference type="SUPFAM" id="SSF46689">
    <property type="entry name" value="Homeodomain-like"/>
    <property type="match status" value="1"/>
</dbReference>
<dbReference type="GO" id="GO:0000981">
    <property type="term" value="F:DNA-binding transcription factor activity, RNA polymerase II-specific"/>
    <property type="evidence" value="ECO:0007669"/>
    <property type="project" value="InterPro"/>
</dbReference>
<dbReference type="OMA" id="HESIECE"/>
<dbReference type="GO" id="GO:0005634">
    <property type="term" value="C:nucleus"/>
    <property type="evidence" value="ECO:0007669"/>
    <property type="project" value="UniProtKB-SubCell"/>
</dbReference>
<dbReference type="AlphaFoldDB" id="I3EJ61"/>
<dbReference type="CDD" id="cd00086">
    <property type="entry name" value="homeodomain"/>
    <property type="match status" value="1"/>
</dbReference>
<accession>I3EJ61</accession>
<dbReference type="EMBL" id="GL870876">
    <property type="protein sequence ID" value="EIJ89258.1"/>
    <property type="molecule type" value="Genomic_DNA"/>
</dbReference>
<evidence type="ECO:0000313" key="9">
    <source>
        <dbReference type="Proteomes" id="UP000002872"/>
    </source>
</evidence>
<dbReference type="STRING" id="935791.I3EJ61"/>
<feature type="domain" description="Homeobox" evidence="7">
    <location>
        <begin position="29"/>
        <end position="89"/>
    </location>
</feature>
<dbReference type="InterPro" id="IPR001356">
    <property type="entry name" value="HD"/>
</dbReference>
<evidence type="ECO:0000256" key="1">
    <source>
        <dbReference type="ARBA" id="ARBA00004123"/>
    </source>
</evidence>
<dbReference type="SMART" id="SM00389">
    <property type="entry name" value="HOX"/>
    <property type="match status" value="1"/>
</dbReference>
<dbReference type="InParanoid" id="I3EJ61"/>